<dbReference type="PANTHER" id="PTHR43740">
    <property type="entry name" value="LEUCYL-TRNA SYNTHETASE"/>
    <property type="match status" value="1"/>
</dbReference>
<dbReference type="EC" id="6.1.1.4" evidence="2"/>
<dbReference type="RefSeq" id="WP_073372224.1">
    <property type="nucleotide sequence ID" value="NZ_CP017813.1"/>
</dbReference>
<dbReference type="InterPro" id="IPR009080">
    <property type="entry name" value="tRNAsynth_Ia_anticodon-bd"/>
</dbReference>
<dbReference type="InterPro" id="IPR002300">
    <property type="entry name" value="aa-tRNA-synth_Ia"/>
</dbReference>
<keyword evidence="7 11" id="KW-0648">Protein biosynthesis</keyword>
<evidence type="ECO:0000256" key="6">
    <source>
        <dbReference type="ARBA" id="ARBA00022840"/>
    </source>
</evidence>
<evidence type="ECO:0000256" key="1">
    <source>
        <dbReference type="ARBA" id="ARBA00005594"/>
    </source>
</evidence>
<evidence type="ECO:0000256" key="9">
    <source>
        <dbReference type="ARBA" id="ARBA00030520"/>
    </source>
</evidence>
<evidence type="ECO:0000313" key="15">
    <source>
        <dbReference type="Proteomes" id="UP000184322"/>
    </source>
</evidence>
<evidence type="ECO:0000256" key="10">
    <source>
        <dbReference type="ARBA" id="ARBA00047469"/>
    </source>
</evidence>
<comment type="similarity">
    <text evidence="1 11">Belongs to the class-I aminoacyl-tRNA synthetase family.</text>
</comment>
<keyword evidence="3" id="KW-0963">Cytoplasm</keyword>
<dbReference type="EMBL" id="CP017813">
    <property type="protein sequence ID" value="APJ38220.1"/>
    <property type="molecule type" value="Genomic_DNA"/>
</dbReference>
<keyword evidence="4 11" id="KW-0436">Ligase</keyword>
<dbReference type="Gene3D" id="1.10.730.10">
    <property type="entry name" value="Isoleucyl-tRNA Synthetase, Domain 1"/>
    <property type="match status" value="1"/>
</dbReference>
<evidence type="ECO:0000256" key="5">
    <source>
        <dbReference type="ARBA" id="ARBA00022741"/>
    </source>
</evidence>
<dbReference type="GO" id="GO:0005829">
    <property type="term" value="C:cytosol"/>
    <property type="evidence" value="ECO:0007669"/>
    <property type="project" value="TreeGrafter"/>
</dbReference>
<dbReference type="InterPro" id="IPR002302">
    <property type="entry name" value="Leu-tRNA-ligase"/>
</dbReference>
<dbReference type="AlphaFoldDB" id="A0A1L4FRI6"/>
<keyword evidence="8 11" id="KW-0030">Aminoacyl-tRNA synthetase</keyword>
<keyword evidence="5 11" id="KW-0547">Nucleotide-binding</keyword>
<feature type="domain" description="Methionyl/Valyl/Leucyl/Isoleucyl-tRNA synthetase anticodon-binding" evidence="13">
    <location>
        <begin position="628"/>
        <end position="738"/>
    </location>
</feature>
<name>A0A1L4FRI6_9BACT</name>
<organism evidence="14 15">
    <name type="scientific">Mycoplasmopsis pullorum</name>
    <dbReference type="NCBI Taxonomy" id="48003"/>
    <lineage>
        <taxon>Bacteria</taxon>
        <taxon>Bacillati</taxon>
        <taxon>Mycoplasmatota</taxon>
        <taxon>Mycoplasmoidales</taxon>
        <taxon>Metamycoplasmataceae</taxon>
        <taxon>Mycoplasmopsis</taxon>
    </lineage>
</organism>
<dbReference type="SUPFAM" id="SSF52374">
    <property type="entry name" value="Nucleotidylyl transferase"/>
    <property type="match status" value="1"/>
</dbReference>
<dbReference type="STRING" id="48003.BLA55_00770"/>
<evidence type="ECO:0000256" key="2">
    <source>
        <dbReference type="ARBA" id="ARBA00013164"/>
    </source>
</evidence>
<feature type="domain" description="Aminoacyl-tRNA synthetase class Ia" evidence="12">
    <location>
        <begin position="368"/>
        <end position="577"/>
    </location>
</feature>
<dbReference type="KEGG" id="mpul:BLA55_00770"/>
<feature type="domain" description="Aminoacyl-tRNA synthetase class Ia" evidence="12">
    <location>
        <begin position="13"/>
        <end position="228"/>
    </location>
</feature>
<dbReference type="CDD" id="cd00812">
    <property type="entry name" value="LeuRS_core"/>
    <property type="match status" value="1"/>
</dbReference>
<sequence length="775" mass="90065">MNNSYDFKEIEKKWQEYWLENNSFEPSQDYSKPKKYILSMFPYPSGKIHMGHVRNYSITDAMARYYRRRGFNVLHPFGWDAFGLPAENAAIKNQVHPRMWTYSNIDSMNDEFKKLGLSFAWNYECITADPIYTRWEQFIFLKMFEKGLIYRKEASLNYCEVDKTVLANEQVINNLCWRCDTPVVQKQMNQYYLKITDYAEELLQDLNQLEGHWPQQVITMQRNWIGKKEGYEFKLSVHTGDNQTFDVSIFEDDIAQISNTQYLALNVNSPLAKHLRTNDSQIEASAQKIISNINSKVFNEKLCIKTNLKVFVPFLNKEVPVLITDFASINPELDALLVSNVKERDVDFLSSNNLQIDPKINDNLKLNISKTVKYNLRDWGLSRQRYWGTPIPLIHCPHCGIVAEKESHLPILLPEKVVFDGKGNPLKTNENWLKVKCPQCGEPAMRETDTLDTFFESSWYFLRYTTPPHLRESQIFDETSINYWNEVDEYVGGIEHAILHLLYARFFTKVLADLNLVNFREPFKNLLTQGMVLKDGSKMSKSKGNTVEPSELISQYGADASRLFIFFAAPPTKELDWNDSGVNGCFKFIKKIYEKALLVNKNDDLTKVKELNFSSVEKNARRKLYLGLEKTFETFENRKNEFSFNTVVSWCMETLNAYDEVENSLLIKELLYVILNILEPFAPHVAWELSKELFDLKNLFDFSIDESALVVDEISLGVTVNGKARGEITVAKNESKDKILELAKLEVSKWLEEQEIVKEILVPNKLVNFVIKPKK</sequence>
<evidence type="ECO:0000256" key="3">
    <source>
        <dbReference type="ARBA" id="ARBA00022490"/>
    </source>
</evidence>
<keyword evidence="15" id="KW-1185">Reference proteome</keyword>
<dbReference type="OrthoDB" id="9810365at2"/>
<comment type="catalytic activity">
    <reaction evidence="10">
        <text>tRNA(Leu) + L-leucine + ATP = L-leucyl-tRNA(Leu) + AMP + diphosphate</text>
        <dbReference type="Rhea" id="RHEA:11688"/>
        <dbReference type="Rhea" id="RHEA-COMP:9613"/>
        <dbReference type="Rhea" id="RHEA-COMP:9622"/>
        <dbReference type="ChEBI" id="CHEBI:30616"/>
        <dbReference type="ChEBI" id="CHEBI:33019"/>
        <dbReference type="ChEBI" id="CHEBI:57427"/>
        <dbReference type="ChEBI" id="CHEBI:78442"/>
        <dbReference type="ChEBI" id="CHEBI:78494"/>
        <dbReference type="ChEBI" id="CHEBI:456215"/>
        <dbReference type="EC" id="6.1.1.4"/>
    </reaction>
</comment>
<keyword evidence="6 11" id="KW-0067">ATP-binding</keyword>
<dbReference type="PANTHER" id="PTHR43740:SF2">
    <property type="entry name" value="LEUCINE--TRNA LIGASE, MITOCHONDRIAL"/>
    <property type="match status" value="1"/>
</dbReference>
<protein>
    <recommendedName>
        <fullName evidence="2">leucine--tRNA ligase</fullName>
        <ecNumber evidence="2">6.1.1.4</ecNumber>
    </recommendedName>
    <alternativeName>
        <fullName evidence="9">Leucyl-tRNA synthetase</fullName>
    </alternativeName>
</protein>
<reference evidence="15" key="1">
    <citation type="submission" date="2016-10" db="EMBL/GenBank/DDBJ databases">
        <authorList>
            <person name="Beylefeld A."/>
            <person name="Abolnik C."/>
        </authorList>
    </citation>
    <scope>NUCLEOTIDE SEQUENCE [LARGE SCALE GENOMIC DNA]</scope>
    <source>
        <strain evidence="15">B359_6</strain>
    </source>
</reference>
<dbReference type="InterPro" id="IPR014729">
    <property type="entry name" value="Rossmann-like_a/b/a_fold"/>
</dbReference>
<dbReference type="GO" id="GO:0006429">
    <property type="term" value="P:leucyl-tRNA aminoacylation"/>
    <property type="evidence" value="ECO:0007669"/>
    <property type="project" value="InterPro"/>
</dbReference>
<evidence type="ECO:0000259" key="13">
    <source>
        <dbReference type="Pfam" id="PF08264"/>
    </source>
</evidence>
<dbReference type="Gene3D" id="3.10.20.590">
    <property type="match status" value="1"/>
</dbReference>
<evidence type="ECO:0000256" key="4">
    <source>
        <dbReference type="ARBA" id="ARBA00022598"/>
    </source>
</evidence>
<dbReference type="InterPro" id="IPR001412">
    <property type="entry name" value="aa-tRNA-synth_I_CS"/>
</dbReference>
<evidence type="ECO:0000259" key="12">
    <source>
        <dbReference type="Pfam" id="PF00133"/>
    </source>
</evidence>
<evidence type="ECO:0000256" key="8">
    <source>
        <dbReference type="ARBA" id="ARBA00023146"/>
    </source>
</evidence>
<dbReference type="GO" id="GO:0005524">
    <property type="term" value="F:ATP binding"/>
    <property type="evidence" value="ECO:0007669"/>
    <property type="project" value="UniProtKB-KW"/>
</dbReference>
<dbReference type="Pfam" id="PF08264">
    <property type="entry name" value="Anticodon_1"/>
    <property type="match status" value="1"/>
</dbReference>
<accession>A0A1L4FRI6</accession>
<dbReference type="PRINTS" id="PR00985">
    <property type="entry name" value="TRNASYNTHLEU"/>
</dbReference>
<evidence type="ECO:0000313" key="14">
    <source>
        <dbReference type="EMBL" id="APJ38220.1"/>
    </source>
</evidence>
<dbReference type="PROSITE" id="PS00178">
    <property type="entry name" value="AA_TRNA_LIGASE_I"/>
    <property type="match status" value="1"/>
</dbReference>
<dbReference type="InterPro" id="IPR013155">
    <property type="entry name" value="M/V/L/I-tRNA-synth_anticd-bd"/>
</dbReference>
<dbReference type="GO" id="GO:0004823">
    <property type="term" value="F:leucine-tRNA ligase activity"/>
    <property type="evidence" value="ECO:0007669"/>
    <property type="project" value="UniProtKB-EC"/>
</dbReference>
<evidence type="ECO:0000256" key="11">
    <source>
        <dbReference type="RuleBase" id="RU363035"/>
    </source>
</evidence>
<dbReference type="Pfam" id="PF00133">
    <property type="entry name" value="tRNA-synt_1"/>
    <property type="match status" value="2"/>
</dbReference>
<dbReference type="SUPFAM" id="SSF47323">
    <property type="entry name" value="Anticodon-binding domain of a subclass of class I aminoacyl-tRNA synthetases"/>
    <property type="match status" value="1"/>
</dbReference>
<evidence type="ECO:0000256" key="7">
    <source>
        <dbReference type="ARBA" id="ARBA00022917"/>
    </source>
</evidence>
<dbReference type="Gene3D" id="3.40.50.620">
    <property type="entry name" value="HUPs"/>
    <property type="match status" value="2"/>
</dbReference>
<proteinExistence type="inferred from homology"/>
<dbReference type="FunFam" id="1.10.730.10:FF:000002">
    <property type="entry name" value="Leucine--tRNA ligase"/>
    <property type="match status" value="1"/>
</dbReference>
<dbReference type="Proteomes" id="UP000184322">
    <property type="component" value="Chromosome"/>
</dbReference>
<gene>
    <name evidence="14" type="ORF">BLA55_00770</name>
</gene>